<feature type="transmembrane region" description="Helical" evidence="2">
    <location>
        <begin position="107"/>
        <end position="127"/>
    </location>
</feature>
<gene>
    <name evidence="4" type="ORF">BKA16_000945</name>
</gene>
<evidence type="ECO:0000313" key="5">
    <source>
        <dbReference type="Proteomes" id="UP000551501"/>
    </source>
</evidence>
<organism evidence="4 5">
    <name type="scientific">Gordonia humi</name>
    <dbReference type="NCBI Taxonomy" id="686429"/>
    <lineage>
        <taxon>Bacteria</taxon>
        <taxon>Bacillati</taxon>
        <taxon>Actinomycetota</taxon>
        <taxon>Actinomycetes</taxon>
        <taxon>Mycobacteriales</taxon>
        <taxon>Gordoniaceae</taxon>
        <taxon>Gordonia</taxon>
    </lineage>
</organism>
<feature type="region of interest" description="Disordered" evidence="1">
    <location>
        <begin position="1"/>
        <end position="103"/>
    </location>
</feature>
<evidence type="ECO:0000313" key="4">
    <source>
        <dbReference type="EMBL" id="MBB4134393.1"/>
    </source>
</evidence>
<dbReference type="EMBL" id="JACIFP010000001">
    <property type="protein sequence ID" value="MBB4134393.1"/>
    <property type="molecule type" value="Genomic_DNA"/>
</dbReference>
<accession>A0A840EVP2</accession>
<keyword evidence="2" id="KW-1133">Transmembrane helix</keyword>
<keyword evidence="5" id="KW-1185">Reference proteome</keyword>
<dbReference type="Pfam" id="PF13845">
    <property type="entry name" value="Septum_form"/>
    <property type="match status" value="1"/>
</dbReference>
<feature type="compositionally biased region" description="Low complexity" evidence="1">
    <location>
        <begin position="40"/>
        <end position="54"/>
    </location>
</feature>
<feature type="compositionally biased region" description="Basic and acidic residues" evidence="1">
    <location>
        <begin position="1"/>
        <end position="11"/>
    </location>
</feature>
<keyword evidence="2" id="KW-0472">Membrane</keyword>
<comment type="caution">
    <text evidence="4">The sequence shown here is derived from an EMBL/GenBank/DDBJ whole genome shotgun (WGS) entry which is preliminary data.</text>
</comment>
<dbReference type="Proteomes" id="UP000551501">
    <property type="component" value="Unassembled WGS sequence"/>
</dbReference>
<feature type="compositionally biased region" description="Basic and acidic residues" evidence="1">
    <location>
        <begin position="440"/>
        <end position="450"/>
    </location>
</feature>
<dbReference type="AlphaFoldDB" id="A0A840EVP2"/>
<evidence type="ECO:0000259" key="3">
    <source>
        <dbReference type="Pfam" id="PF13845"/>
    </source>
</evidence>
<evidence type="ECO:0000256" key="1">
    <source>
        <dbReference type="SAM" id="MobiDB-lite"/>
    </source>
</evidence>
<reference evidence="4 5" key="1">
    <citation type="submission" date="2020-08" db="EMBL/GenBank/DDBJ databases">
        <title>Sequencing the genomes of 1000 actinobacteria strains.</title>
        <authorList>
            <person name="Klenk H.-P."/>
        </authorList>
    </citation>
    <scope>NUCLEOTIDE SEQUENCE [LARGE SCALE GENOMIC DNA]</scope>
    <source>
        <strain evidence="4 5">DSM 45298</strain>
    </source>
</reference>
<protein>
    <recommendedName>
        <fullName evidence="3">Septum formation-related domain-containing protein</fullName>
    </recommendedName>
</protein>
<sequence length="450" mass="48371">MTSDNDHRGDGDEPSFDDDAQAASYATGDDVAADADQFTDVDPAAATAALPYTDAEYDDDDADDFYPDEFDQDEFDQDEFDQDEFDQDEDEPGDGERDRHGGPRHPLRLVLLTVLIGAVAAGGVLWARDGFVDHNGVATTVIGEGNAPVENDFTRSQPGDCLQWNVAQASEPALIDCAEPHRFEVAGALDTDTFPTSEFASNAPWPGPERFAAVRDENCPAIVGRYLAGGLDPQGRFSTGLMFPSKVQWERGARVLQCGIEQPGAGGVQEEFTGKVADIDQSFSWPAGTCIGIDKDTRKPAGEVVDCSEPHAFQTTGDIDLSQRFGARNSGKPWPSAREQNDYLSTICPTQTNRFFGSAAKFDETTLNVQWSVISEVSWLTGSRRVVCYVALPSRGGFATLVGDAREQVLIDGRVPAPVDQGPPGRSTGTAVPLPPGYTPDDRELPAPAG</sequence>
<dbReference type="RefSeq" id="WP_183369574.1">
    <property type="nucleotide sequence ID" value="NZ_BAABHL010000128.1"/>
</dbReference>
<keyword evidence="2" id="KW-0812">Transmembrane</keyword>
<feature type="compositionally biased region" description="Acidic residues" evidence="1">
    <location>
        <begin position="55"/>
        <end position="93"/>
    </location>
</feature>
<evidence type="ECO:0000256" key="2">
    <source>
        <dbReference type="SAM" id="Phobius"/>
    </source>
</evidence>
<proteinExistence type="predicted"/>
<dbReference type="InterPro" id="IPR026004">
    <property type="entry name" value="Septum_form"/>
</dbReference>
<feature type="domain" description="Septum formation-related" evidence="3">
    <location>
        <begin position="158"/>
        <end position="388"/>
    </location>
</feature>
<feature type="region of interest" description="Disordered" evidence="1">
    <location>
        <begin position="415"/>
        <end position="450"/>
    </location>
</feature>
<name>A0A840EVP2_9ACTN</name>